<evidence type="ECO:0000313" key="2">
    <source>
        <dbReference type="Proteomes" id="UP001148662"/>
    </source>
</evidence>
<organism evidence="1 2">
    <name type="scientific">Phlebia brevispora</name>
    <dbReference type="NCBI Taxonomy" id="194682"/>
    <lineage>
        <taxon>Eukaryota</taxon>
        <taxon>Fungi</taxon>
        <taxon>Dikarya</taxon>
        <taxon>Basidiomycota</taxon>
        <taxon>Agaricomycotina</taxon>
        <taxon>Agaricomycetes</taxon>
        <taxon>Polyporales</taxon>
        <taxon>Meruliaceae</taxon>
        <taxon>Phlebia</taxon>
    </lineage>
</organism>
<gene>
    <name evidence="1" type="ORF">NM688_g8719</name>
</gene>
<keyword evidence="2" id="KW-1185">Reference proteome</keyword>
<comment type="caution">
    <text evidence="1">The sequence shown here is derived from an EMBL/GenBank/DDBJ whole genome shotgun (WGS) entry which is preliminary data.</text>
</comment>
<accession>A0ACC1RPX7</accession>
<protein>
    <submittedName>
        <fullName evidence="1">Uncharacterized protein</fullName>
    </submittedName>
</protein>
<sequence length="122" mass="13604">MRQSGRIHIQAIFVWRIYAGAIPHALGELEYRDGLPRASRCKPPVCVVQAGGGGLAPTTWISTERIQDPRSHRLEQVTDLVRCHCTRLHGLRLDKWPVAVSKLGLNLRSTGIVVEGPDYEVQ</sequence>
<dbReference type="Proteomes" id="UP001148662">
    <property type="component" value="Unassembled WGS sequence"/>
</dbReference>
<reference evidence="1" key="1">
    <citation type="submission" date="2022-07" db="EMBL/GenBank/DDBJ databases">
        <title>Genome Sequence of Phlebia brevispora.</title>
        <authorList>
            <person name="Buettner E."/>
        </authorList>
    </citation>
    <scope>NUCLEOTIDE SEQUENCE</scope>
    <source>
        <strain evidence="1">MPL23</strain>
    </source>
</reference>
<dbReference type="EMBL" id="JANHOG010002431">
    <property type="protein sequence ID" value="KAJ3523505.1"/>
    <property type="molecule type" value="Genomic_DNA"/>
</dbReference>
<evidence type="ECO:0000313" key="1">
    <source>
        <dbReference type="EMBL" id="KAJ3523505.1"/>
    </source>
</evidence>
<proteinExistence type="predicted"/>
<name>A0ACC1RPX7_9APHY</name>